<dbReference type="PANTHER" id="PTHR48081">
    <property type="entry name" value="AB HYDROLASE SUPERFAMILY PROTEIN C4A8.06C"/>
    <property type="match status" value="1"/>
</dbReference>
<organism evidence="3 4">
    <name type="scientific">Chryseobacterium gleum</name>
    <name type="common">Flavobacterium gleum</name>
    <dbReference type="NCBI Taxonomy" id="250"/>
    <lineage>
        <taxon>Bacteria</taxon>
        <taxon>Pseudomonadati</taxon>
        <taxon>Bacteroidota</taxon>
        <taxon>Flavobacteriia</taxon>
        <taxon>Flavobacteriales</taxon>
        <taxon>Weeksellaceae</taxon>
        <taxon>Chryseobacterium group</taxon>
        <taxon>Chryseobacterium</taxon>
    </lineage>
</organism>
<proteinExistence type="predicted"/>
<dbReference type="InterPro" id="IPR049492">
    <property type="entry name" value="BD-FAE-like_dom"/>
</dbReference>
<dbReference type="Proteomes" id="UP000279227">
    <property type="component" value="Chromosome"/>
</dbReference>
<dbReference type="Gene3D" id="3.40.50.1820">
    <property type="entry name" value="alpha/beta hydrolase"/>
    <property type="match status" value="1"/>
</dbReference>
<dbReference type="PROSITE" id="PS51257">
    <property type="entry name" value="PROKAR_LIPOPROTEIN"/>
    <property type="match status" value="1"/>
</dbReference>
<dbReference type="PANTHER" id="PTHR48081:SF33">
    <property type="entry name" value="KYNURENINE FORMAMIDASE"/>
    <property type="match status" value="1"/>
</dbReference>
<evidence type="ECO:0000256" key="1">
    <source>
        <dbReference type="ARBA" id="ARBA00022801"/>
    </source>
</evidence>
<dbReference type="SUPFAM" id="SSF53474">
    <property type="entry name" value="alpha/beta-Hydrolases"/>
    <property type="match status" value="1"/>
</dbReference>
<evidence type="ECO:0000259" key="2">
    <source>
        <dbReference type="Pfam" id="PF20434"/>
    </source>
</evidence>
<dbReference type="InterPro" id="IPR050300">
    <property type="entry name" value="GDXG_lipolytic_enzyme"/>
</dbReference>
<protein>
    <submittedName>
        <fullName evidence="3">Alpha/beta hydrolase fold</fullName>
    </submittedName>
</protein>
<accession>A0A3S4R4I6</accession>
<dbReference type="KEGG" id="cgle:NCTC11432_03836"/>
<name>A0A3S4R4I6_CHRGE</name>
<sequence length="286" mass="32290">MKKNIKIILISLCLLFLLTGCKEKKIKLSHDIHFDKEENIHYGKSAEQVMDLYLPSTGTNKEKEVFIIIHGGGWRAGTKSQLTFFTLSIMQKFPDHIFVNMNYRLASATNFGLPNQTDDIKKVTELLKNKLGYNPSVVLLGNSAGAHLSMLYAYKFDADKKVKAVINIVGPADLSDPGFKNYQEYSFVESRLVDPETIKTGISKIDFASPVKWIKSDSPPTLSYYGSSDGVIPSTQEKRLDSALIANHILHESYQFNGGHLDWDKHPNDVFLIDKIETFIKEIDKK</sequence>
<dbReference type="GO" id="GO:0016787">
    <property type="term" value="F:hydrolase activity"/>
    <property type="evidence" value="ECO:0007669"/>
    <property type="project" value="UniProtKB-KW"/>
</dbReference>
<dbReference type="GeneID" id="93019110"/>
<keyword evidence="1 3" id="KW-0378">Hydrolase</keyword>
<dbReference type="InterPro" id="IPR029058">
    <property type="entry name" value="AB_hydrolase_fold"/>
</dbReference>
<feature type="domain" description="BD-FAE-like" evidence="2">
    <location>
        <begin position="50"/>
        <end position="244"/>
    </location>
</feature>
<reference evidence="3 4" key="1">
    <citation type="submission" date="2018-12" db="EMBL/GenBank/DDBJ databases">
        <authorList>
            <consortium name="Pathogen Informatics"/>
        </authorList>
    </citation>
    <scope>NUCLEOTIDE SEQUENCE [LARGE SCALE GENOMIC DNA]</scope>
    <source>
        <strain evidence="3 4">NCTC11432</strain>
    </source>
</reference>
<dbReference type="RefSeq" id="WP_002983332.1">
    <property type="nucleotide sequence ID" value="NZ_CP068486.1"/>
</dbReference>
<dbReference type="AlphaFoldDB" id="A0A3S4R4I6"/>
<dbReference type="OrthoDB" id="9777975at2"/>
<evidence type="ECO:0000313" key="4">
    <source>
        <dbReference type="Proteomes" id="UP000279227"/>
    </source>
</evidence>
<dbReference type="STRING" id="525257.HMPREF0204_10790"/>
<dbReference type="EMBL" id="LR134289">
    <property type="protein sequence ID" value="VEE10255.1"/>
    <property type="molecule type" value="Genomic_DNA"/>
</dbReference>
<gene>
    <name evidence="3" type="ORF">NCTC11432_03836</name>
</gene>
<evidence type="ECO:0000313" key="3">
    <source>
        <dbReference type="EMBL" id="VEE10255.1"/>
    </source>
</evidence>
<dbReference type="Pfam" id="PF20434">
    <property type="entry name" value="BD-FAE"/>
    <property type="match status" value="1"/>
</dbReference>